<sequence length="554" mass="60057">MNSIYAANGVGNILSQQQILTVRQLITNDIAYYIQYQKRGNSGQSMLSNDEYQLFIDVDGALVYTANNLIVDGMASDFALKIEPNGLLTKKNLKVINFDFVNQIVQLDNEMNQLQVSVGTFEGDISDLQQDVVVIQQELTRQQHFRGYFLTIQEIYDLPNAADGDYDYSAEDLQEYIYDSQSSQSIKWVQSGHIVPDQLAPASDSLPLVDGIAAAGISNEYSRGDHRHPINVSTTLPEKDSSTGNVGTQTTLARSDHQHTLQFSSNIPVTDSTTGSYGSSTDYALSNHSHPINVETNAGNIPKPDGQGDNGTSTFYARNNHIHPLGVSVLDPLPEGEATAGTANTYARSDHVHPINVSSDVPIKDTINGVVGTLTTFARSDHAHPLNVTTAIPVKSSSINGIAGTQVTYARIDHQHPLQISTTAIPLADTGSGVIGNSIYYATAAHQHPFQVSTAYPLQDIDGTGTARNSSYYAGSNHAHPLNEQPNNNVFPKPNLNPSNGTSQYYARNDHVHLLTVIFPTNLTATGYVRSGVLDLQVLLSDGTSKPLSDFMLV</sequence>
<proteinExistence type="predicted"/>
<dbReference type="EMBL" id="SNRW01016776">
    <property type="protein sequence ID" value="KAA6369022.1"/>
    <property type="molecule type" value="Genomic_DNA"/>
</dbReference>
<organism evidence="1 2">
    <name type="scientific">Streblomastix strix</name>
    <dbReference type="NCBI Taxonomy" id="222440"/>
    <lineage>
        <taxon>Eukaryota</taxon>
        <taxon>Metamonada</taxon>
        <taxon>Preaxostyla</taxon>
        <taxon>Oxymonadida</taxon>
        <taxon>Streblomastigidae</taxon>
        <taxon>Streblomastix</taxon>
    </lineage>
</organism>
<protein>
    <submittedName>
        <fullName evidence="1">Uncharacterized protein</fullName>
    </submittedName>
</protein>
<comment type="caution">
    <text evidence="1">The sequence shown here is derived from an EMBL/GenBank/DDBJ whole genome shotgun (WGS) entry which is preliminary data.</text>
</comment>
<accession>A0A5J4UGK0</accession>
<gene>
    <name evidence="1" type="ORF">EZS28_035452</name>
</gene>
<evidence type="ECO:0000313" key="1">
    <source>
        <dbReference type="EMBL" id="KAA6369022.1"/>
    </source>
</evidence>
<dbReference type="AlphaFoldDB" id="A0A5J4UGK0"/>
<reference evidence="1 2" key="1">
    <citation type="submission" date="2019-03" db="EMBL/GenBank/DDBJ databases">
        <title>Single cell metagenomics reveals metabolic interactions within the superorganism composed of flagellate Streblomastix strix and complex community of Bacteroidetes bacteria on its surface.</title>
        <authorList>
            <person name="Treitli S.C."/>
            <person name="Kolisko M."/>
            <person name="Husnik F."/>
            <person name="Keeling P."/>
            <person name="Hampl V."/>
        </authorList>
    </citation>
    <scope>NUCLEOTIDE SEQUENCE [LARGE SCALE GENOMIC DNA]</scope>
    <source>
        <strain evidence="1">ST1C</strain>
    </source>
</reference>
<evidence type="ECO:0000313" key="2">
    <source>
        <dbReference type="Proteomes" id="UP000324800"/>
    </source>
</evidence>
<dbReference type="Proteomes" id="UP000324800">
    <property type="component" value="Unassembled WGS sequence"/>
</dbReference>
<name>A0A5J4UGK0_9EUKA</name>